<keyword evidence="3" id="KW-0378">Hydrolase</keyword>
<keyword evidence="4" id="KW-1185">Reference proteome</keyword>
<reference evidence="3 4" key="1">
    <citation type="journal article" date="2019" name="Int. J. Syst. Evol. Microbiol.">
        <title>The Global Catalogue of Microorganisms (GCM) 10K type strain sequencing project: providing services to taxonomists for standard genome sequencing and annotation.</title>
        <authorList>
            <consortium name="The Broad Institute Genomics Platform"/>
            <consortium name="The Broad Institute Genome Sequencing Center for Infectious Disease"/>
            <person name="Wu L."/>
            <person name="Ma J."/>
        </authorList>
    </citation>
    <scope>NUCLEOTIDE SEQUENCE [LARGE SCALE GENOMIC DNA]</scope>
    <source>
        <strain evidence="3 4">JCM 12393</strain>
    </source>
</reference>
<keyword evidence="1" id="KW-0732">Signal</keyword>
<accession>A0ABN1XPB9</accession>
<dbReference type="InterPro" id="IPR036514">
    <property type="entry name" value="SGNH_hydro_sf"/>
</dbReference>
<sequence length="295" mass="30177">MRSHPTATTRRLTALLTSAVLATGGLVAAAPATAAPVGGYDEYVALGDSYAAYGSISKNYGTPAGCGRARDDYPNGLATALGPARFVDVTCGGATTLSMTVPEPVPGGVNPPQFDALRPGTDLVTVTIGTMDRLNDLLVACSVISGTDPQGDPCRRAYTASGTDLAVAAIEATRPGIEGVLDGVHARSPHATVVLVGYFPLLPPTIGCWPDVPVARGDVPYVYGLQKRMNAMLGEAAAGHRALFSDPGDALGHDACQPPGVRWVEPLDPAPDTVATHPNAAGQAYVAALTRALLP</sequence>
<organism evidence="3 4">
    <name type="scientific">Kitasatospora putterlickiae</name>
    <dbReference type="NCBI Taxonomy" id="221725"/>
    <lineage>
        <taxon>Bacteria</taxon>
        <taxon>Bacillati</taxon>
        <taxon>Actinomycetota</taxon>
        <taxon>Actinomycetes</taxon>
        <taxon>Kitasatosporales</taxon>
        <taxon>Streptomycetaceae</taxon>
        <taxon>Kitasatospora</taxon>
    </lineage>
</organism>
<feature type="signal peptide" evidence="1">
    <location>
        <begin position="1"/>
        <end position="34"/>
    </location>
</feature>
<dbReference type="EMBL" id="BAAAKJ010000051">
    <property type="protein sequence ID" value="GAA1386845.1"/>
    <property type="molecule type" value="Genomic_DNA"/>
</dbReference>
<dbReference type="Gene3D" id="3.40.50.1110">
    <property type="entry name" value="SGNH hydrolase"/>
    <property type="match status" value="1"/>
</dbReference>
<gene>
    <name evidence="3" type="ORF">GCM10009639_11120</name>
</gene>
<dbReference type="InterPro" id="IPR013830">
    <property type="entry name" value="SGNH_hydro"/>
</dbReference>
<dbReference type="InterPro" id="IPR037460">
    <property type="entry name" value="SEST-like"/>
</dbReference>
<evidence type="ECO:0000256" key="1">
    <source>
        <dbReference type="SAM" id="SignalP"/>
    </source>
</evidence>
<evidence type="ECO:0000313" key="3">
    <source>
        <dbReference type="EMBL" id="GAA1386845.1"/>
    </source>
</evidence>
<dbReference type="Proteomes" id="UP001499863">
    <property type="component" value="Unassembled WGS sequence"/>
</dbReference>
<dbReference type="CDD" id="cd01823">
    <property type="entry name" value="SEST_like"/>
    <property type="match status" value="1"/>
</dbReference>
<dbReference type="PANTHER" id="PTHR37981">
    <property type="entry name" value="LIPASE 2"/>
    <property type="match status" value="1"/>
</dbReference>
<dbReference type="SUPFAM" id="SSF52266">
    <property type="entry name" value="SGNH hydrolase"/>
    <property type="match status" value="1"/>
</dbReference>
<comment type="caution">
    <text evidence="3">The sequence shown here is derived from an EMBL/GenBank/DDBJ whole genome shotgun (WGS) entry which is preliminary data.</text>
</comment>
<protein>
    <submittedName>
        <fullName evidence="3">SGNH/GDSL hydrolase family protein</fullName>
    </submittedName>
</protein>
<dbReference type="PANTHER" id="PTHR37981:SF1">
    <property type="entry name" value="SGNH HYDROLASE-TYPE ESTERASE DOMAIN-CONTAINING PROTEIN"/>
    <property type="match status" value="1"/>
</dbReference>
<dbReference type="RefSeq" id="WP_344328135.1">
    <property type="nucleotide sequence ID" value="NZ_BAAAKJ010000051.1"/>
</dbReference>
<evidence type="ECO:0000313" key="4">
    <source>
        <dbReference type="Proteomes" id="UP001499863"/>
    </source>
</evidence>
<proteinExistence type="predicted"/>
<feature type="chain" id="PRO_5045232543" evidence="1">
    <location>
        <begin position="35"/>
        <end position="295"/>
    </location>
</feature>
<dbReference type="Pfam" id="PF13472">
    <property type="entry name" value="Lipase_GDSL_2"/>
    <property type="match status" value="1"/>
</dbReference>
<evidence type="ECO:0000259" key="2">
    <source>
        <dbReference type="Pfam" id="PF13472"/>
    </source>
</evidence>
<feature type="domain" description="SGNH hydrolase-type esterase" evidence="2">
    <location>
        <begin position="45"/>
        <end position="284"/>
    </location>
</feature>
<name>A0ABN1XPB9_9ACTN</name>
<dbReference type="GO" id="GO:0016787">
    <property type="term" value="F:hydrolase activity"/>
    <property type="evidence" value="ECO:0007669"/>
    <property type="project" value="UniProtKB-KW"/>
</dbReference>